<dbReference type="Gene3D" id="2.40.50.230">
    <property type="entry name" value="Gp5 N-terminal domain"/>
    <property type="match status" value="1"/>
</dbReference>
<evidence type="ECO:0008006" key="4">
    <source>
        <dbReference type="Google" id="ProtNLM"/>
    </source>
</evidence>
<protein>
    <recommendedName>
        <fullName evidence="4">Gp5/Type VI secretion system Vgr protein OB-fold domain-containing protein</fullName>
    </recommendedName>
</protein>
<dbReference type="SUPFAM" id="SSF69255">
    <property type="entry name" value="gp5 N-terminal domain-like"/>
    <property type="match status" value="1"/>
</dbReference>
<evidence type="ECO:0000256" key="1">
    <source>
        <dbReference type="SAM" id="MobiDB-lite"/>
    </source>
</evidence>
<gene>
    <name evidence="2" type="ORF">HMPREF0758_4501</name>
</gene>
<dbReference type="SUPFAM" id="SSF69349">
    <property type="entry name" value="Phage fibre proteins"/>
    <property type="match status" value="1"/>
</dbReference>
<accession>D4E8K1</accession>
<comment type="caution">
    <text evidence="2">The sequence shown here is derived from an EMBL/GenBank/DDBJ whole genome shotgun (WGS) entry which is preliminary data.</text>
</comment>
<reference evidence="2 3" key="1">
    <citation type="submission" date="2010-01" db="EMBL/GenBank/DDBJ databases">
        <authorList>
            <person name="Muzny D."/>
            <person name="Qin X."/>
            <person name="Deng J."/>
            <person name="Jiang H."/>
            <person name="Liu Y."/>
            <person name="Qu J."/>
            <person name="Song X.-Z."/>
            <person name="Zhang L."/>
            <person name="Thornton R."/>
            <person name="Coyle M."/>
            <person name="Francisco L."/>
            <person name="Jackson L."/>
            <person name="Javaid M."/>
            <person name="Korchina V."/>
            <person name="Kovar C."/>
            <person name="Mata R."/>
            <person name="Mathew T."/>
            <person name="Ngo R."/>
            <person name="Nguyen L."/>
            <person name="Nguyen N."/>
            <person name="Okwuonu G."/>
            <person name="Ongeri F."/>
            <person name="Pham C."/>
            <person name="Simmons D."/>
            <person name="Wilczek-Boney K."/>
            <person name="Hale W."/>
            <person name="Jakkamsetti A."/>
            <person name="Pham P."/>
            <person name="Ruth R."/>
            <person name="San Lucas F."/>
            <person name="Warren J."/>
            <person name="Zhang J."/>
            <person name="Zhao Z."/>
            <person name="Zhou C."/>
            <person name="Zhu D."/>
            <person name="Lee S."/>
            <person name="Bess C."/>
            <person name="Blankenburg K."/>
            <person name="Forbes L."/>
            <person name="Fu Q."/>
            <person name="Gubbala S."/>
            <person name="Hirani K."/>
            <person name="Jayaseelan J.C."/>
            <person name="Lara F."/>
            <person name="Munidasa M."/>
            <person name="Palculict T."/>
            <person name="Patil S."/>
            <person name="Pu L.-L."/>
            <person name="Saada N."/>
            <person name="Tang L."/>
            <person name="Weissenberger G."/>
            <person name="Zhu Y."/>
            <person name="Hemphill L."/>
            <person name="Shang Y."/>
            <person name="Youmans B."/>
            <person name="Ayvaz T."/>
            <person name="Ross M."/>
            <person name="Santibanez J."/>
            <person name="Aqrawi P."/>
            <person name="Gross S."/>
            <person name="Joshi V."/>
            <person name="Fowler G."/>
            <person name="Nazareth L."/>
            <person name="Reid J."/>
            <person name="Worley K."/>
            <person name="Petrosino J."/>
            <person name="Highlander S."/>
            <person name="Gibbs R."/>
        </authorList>
    </citation>
    <scope>NUCLEOTIDE SEQUENCE [LARGE SCALE GENOMIC DNA]</scope>
    <source>
        <strain evidence="2 3">DSM 4582</strain>
    </source>
</reference>
<evidence type="ECO:0000313" key="2">
    <source>
        <dbReference type="EMBL" id="EFE93617.1"/>
    </source>
</evidence>
<dbReference type="Proteomes" id="UP000005723">
    <property type="component" value="Unassembled WGS sequence"/>
</dbReference>
<name>D4E8K1_SEROD</name>
<sequence length="400" mass="42587">MPTIGQDISNRAARASLKHALDLARREAQADAAVKFSGHLDRMATAMVNGHRLSSIRLENDDTTITWLAKNPLTGKSVAMTPAQRQIDAAYPELSAGLHLPKFARVEAHAEGVSSGDLADPFRPRYAVDLQLLDADGKPAKNTPIYPAVPLPLPMAGQDSGMFQFPPVGTLVEVAFTDGRPDKPFIRQTLAQGNTLPDVKPGEQLQQQREEVSQRVTQAGDWERKTDQAIRESSMTREIQADEETRTLVARTTTVQATDKTTVLGTSTLLAGAVQHIAEGDYSVATQGNLVASVGKDTTTAVGGSLMEKIGKIRSSIAAVRQDVWVGSQQINVMALMLETLEVVQELAQQTAAHTHSNTGGPQNAAHTHSNTGGPQNAAAISAAGAKSGQLKTKYAPVIG</sequence>
<dbReference type="STRING" id="667129.HMPREF0758_4501"/>
<evidence type="ECO:0000313" key="3">
    <source>
        <dbReference type="Proteomes" id="UP000005723"/>
    </source>
</evidence>
<proteinExistence type="predicted"/>
<dbReference type="EMBL" id="ADBY01000058">
    <property type="protein sequence ID" value="EFE93617.1"/>
    <property type="molecule type" value="Genomic_DNA"/>
</dbReference>
<feature type="region of interest" description="Disordered" evidence="1">
    <location>
        <begin position="352"/>
        <end position="377"/>
    </location>
</feature>
<keyword evidence="3" id="KW-1185">Reference proteome</keyword>
<organism evidence="2 3">
    <name type="scientific">Serratia odorifera DSM 4582</name>
    <dbReference type="NCBI Taxonomy" id="667129"/>
    <lineage>
        <taxon>Bacteria</taxon>
        <taxon>Pseudomonadati</taxon>
        <taxon>Pseudomonadota</taxon>
        <taxon>Gammaproteobacteria</taxon>
        <taxon>Enterobacterales</taxon>
        <taxon>Yersiniaceae</taxon>
        <taxon>Serratia</taxon>
    </lineage>
</organism>
<dbReference type="AlphaFoldDB" id="D4E8K1"/>
<dbReference type="InterPro" id="IPR037026">
    <property type="entry name" value="Vgr_OB-fold_dom_sf"/>
</dbReference>
<dbReference type="HOGENOM" id="CLU_057692_0_1_6"/>
<feature type="compositionally biased region" description="Polar residues" evidence="1">
    <location>
        <begin position="352"/>
        <end position="375"/>
    </location>
</feature>